<organism evidence="1">
    <name type="scientific">Rhizophora mucronata</name>
    <name type="common">Asiatic mangrove</name>
    <dbReference type="NCBI Taxonomy" id="61149"/>
    <lineage>
        <taxon>Eukaryota</taxon>
        <taxon>Viridiplantae</taxon>
        <taxon>Streptophyta</taxon>
        <taxon>Embryophyta</taxon>
        <taxon>Tracheophyta</taxon>
        <taxon>Spermatophyta</taxon>
        <taxon>Magnoliopsida</taxon>
        <taxon>eudicotyledons</taxon>
        <taxon>Gunneridae</taxon>
        <taxon>Pentapetalae</taxon>
        <taxon>rosids</taxon>
        <taxon>fabids</taxon>
        <taxon>Malpighiales</taxon>
        <taxon>Rhizophoraceae</taxon>
        <taxon>Rhizophora</taxon>
    </lineage>
</organism>
<dbReference type="EMBL" id="GGEC01068150">
    <property type="protein sequence ID" value="MBX48634.1"/>
    <property type="molecule type" value="Transcribed_RNA"/>
</dbReference>
<reference evidence="1" key="1">
    <citation type="submission" date="2018-02" db="EMBL/GenBank/DDBJ databases">
        <title>Rhizophora mucronata_Transcriptome.</title>
        <authorList>
            <person name="Meera S.P."/>
            <person name="Sreeshan A."/>
            <person name="Augustine A."/>
        </authorList>
    </citation>
    <scope>NUCLEOTIDE SEQUENCE</scope>
    <source>
        <tissue evidence="1">Leaf</tissue>
    </source>
</reference>
<protein>
    <submittedName>
        <fullName evidence="1">Uncharacterized protein LOC105648374</fullName>
    </submittedName>
</protein>
<proteinExistence type="predicted"/>
<name>A0A2P2P1M1_RHIMU</name>
<dbReference type="AlphaFoldDB" id="A0A2P2P1M1"/>
<evidence type="ECO:0000313" key="1">
    <source>
        <dbReference type="EMBL" id="MBX48634.1"/>
    </source>
</evidence>
<accession>A0A2P2P1M1</accession>
<sequence length="62" mass="6610">MDIRLLLKGIFPGDLASAGLCFLAPDISLVSSFDAIMALTLSVTSSLTLLQGFTPLLGRRDR</sequence>